<dbReference type="Proteomes" id="UP000294071">
    <property type="component" value="Unassembled WGS sequence"/>
</dbReference>
<dbReference type="InterPro" id="IPR001173">
    <property type="entry name" value="Glyco_trans_2-like"/>
</dbReference>
<dbReference type="AlphaFoldDB" id="A0A4Q2S5N4"/>
<keyword evidence="1 4" id="KW-0808">Transferase</keyword>
<dbReference type="SUPFAM" id="SSF53448">
    <property type="entry name" value="Nucleotide-diphospho-sugar transferases"/>
    <property type="match status" value="1"/>
</dbReference>
<dbReference type="OrthoDB" id="9802632at2"/>
<organism evidence="4 5">
    <name type="scientific">Nocardioides oleivorans</name>
    <dbReference type="NCBI Taxonomy" id="273676"/>
    <lineage>
        <taxon>Bacteria</taxon>
        <taxon>Bacillati</taxon>
        <taxon>Actinomycetota</taxon>
        <taxon>Actinomycetes</taxon>
        <taxon>Propionibacteriales</taxon>
        <taxon>Nocardioidaceae</taxon>
        <taxon>Nocardioides</taxon>
    </lineage>
</organism>
<gene>
    <name evidence="4" type="ORF">EUA93_10020</name>
</gene>
<feature type="domain" description="Galactosyltransferase C-terminal" evidence="3">
    <location>
        <begin position="144"/>
        <end position="193"/>
    </location>
</feature>
<keyword evidence="5" id="KW-1185">Reference proteome</keyword>
<name>A0A4Q2S5N4_9ACTN</name>
<dbReference type="PANTHER" id="PTHR43685:SF3">
    <property type="entry name" value="SLR2126 PROTEIN"/>
    <property type="match status" value="1"/>
</dbReference>
<dbReference type="Pfam" id="PF00535">
    <property type="entry name" value="Glycos_transf_2"/>
    <property type="match status" value="1"/>
</dbReference>
<dbReference type="InterPro" id="IPR050834">
    <property type="entry name" value="Glycosyltransf_2"/>
</dbReference>
<evidence type="ECO:0000313" key="4">
    <source>
        <dbReference type="EMBL" id="RYB95854.1"/>
    </source>
</evidence>
<comment type="caution">
    <text evidence="4">The sequence shown here is derived from an EMBL/GenBank/DDBJ whole genome shotgun (WGS) entry which is preliminary data.</text>
</comment>
<evidence type="ECO:0000259" key="2">
    <source>
        <dbReference type="Pfam" id="PF00535"/>
    </source>
</evidence>
<dbReference type="PANTHER" id="PTHR43685">
    <property type="entry name" value="GLYCOSYLTRANSFERASE"/>
    <property type="match status" value="1"/>
</dbReference>
<dbReference type="Pfam" id="PF02709">
    <property type="entry name" value="Glyco_transf_7C"/>
    <property type="match status" value="1"/>
</dbReference>
<evidence type="ECO:0000259" key="3">
    <source>
        <dbReference type="Pfam" id="PF02709"/>
    </source>
</evidence>
<dbReference type="InterPro" id="IPR029044">
    <property type="entry name" value="Nucleotide-diphossugar_trans"/>
</dbReference>
<dbReference type="Gene3D" id="3.90.550.10">
    <property type="entry name" value="Spore Coat Polysaccharide Biosynthesis Protein SpsA, Chain A"/>
    <property type="match status" value="1"/>
</dbReference>
<proteinExistence type="predicted"/>
<dbReference type="InterPro" id="IPR027791">
    <property type="entry name" value="Galactosyl_T_C"/>
</dbReference>
<accession>A0A4Q2S5N4</accession>
<reference evidence="4 5" key="1">
    <citation type="submission" date="2019-01" db="EMBL/GenBank/DDBJ databases">
        <title>Novel species of Nocardioides.</title>
        <authorList>
            <person name="Liu Q."/>
            <person name="Xin Y.-H."/>
        </authorList>
    </citation>
    <scope>NUCLEOTIDE SEQUENCE [LARGE SCALE GENOMIC DNA]</scope>
    <source>
        <strain evidence="4 5">CGMCC 4.6882</strain>
    </source>
</reference>
<evidence type="ECO:0000256" key="1">
    <source>
        <dbReference type="ARBA" id="ARBA00022679"/>
    </source>
</evidence>
<feature type="domain" description="Glycosyltransferase 2-like" evidence="2">
    <location>
        <begin position="2"/>
        <end position="143"/>
    </location>
</feature>
<dbReference type="GO" id="GO:0016740">
    <property type="term" value="F:transferase activity"/>
    <property type="evidence" value="ECO:0007669"/>
    <property type="project" value="UniProtKB-KW"/>
</dbReference>
<dbReference type="CDD" id="cd00761">
    <property type="entry name" value="Glyco_tranf_GTA_type"/>
    <property type="match status" value="1"/>
</dbReference>
<sequence length="304" mass="33076">MSVIVPSHGGARRLPVLFAALAAQVDAEWEAVVVIDGDVDDSSAVVDAAAERLPVRRITFEANRGRSAALNAGFAQAQGDVLVRCDDDLVPAPDYVSGHAAAHDGRRVGVVGLYRNVYPETTYARIYGRAWDARFRDEAYRVPPDQAWRYWAGNVSVTRDMWHTVGEYDTTFRAYGWEDVDWGYRLMQAGVPVVLDPALETEHRIAATTTAMRTQRAFYSGAARHVFEEKHHIAAAPTRPVNTWQRIVAGVAAGLDERRAGRIGTLVDSSARLMPDRAAAKVIALAIDAASRAGHRAGTTAGAI</sequence>
<protein>
    <submittedName>
        <fullName evidence="4">Glycosyltransferase family 2 protein</fullName>
    </submittedName>
</protein>
<evidence type="ECO:0000313" key="5">
    <source>
        <dbReference type="Proteomes" id="UP000294071"/>
    </source>
</evidence>
<dbReference type="EMBL" id="SDWT01000001">
    <property type="protein sequence ID" value="RYB95854.1"/>
    <property type="molecule type" value="Genomic_DNA"/>
</dbReference>